<dbReference type="EMBL" id="QZFU01000036">
    <property type="protein sequence ID" value="RJO70947.1"/>
    <property type="molecule type" value="Genomic_DNA"/>
</dbReference>
<dbReference type="Gene3D" id="2.30.110.10">
    <property type="entry name" value="Electron Transport, Fmn-binding Protein, Chain A"/>
    <property type="match status" value="1"/>
</dbReference>
<sequence>MALAIWWVSRSRVGRVDPADARARLSAARVAHLATADAAAVPHLVPIVFALDGDLLYFAVDHKPKKGPDLRRLRNIAANPRVSVLVDRYDEDWRRLWWVRADGRAAIHAEHPAAVAALTAKYSQYQDIPPLGPYVTITIDRLAGWSFA</sequence>
<proteinExistence type="predicted"/>
<evidence type="ECO:0000259" key="2">
    <source>
        <dbReference type="Pfam" id="PF01243"/>
    </source>
</evidence>
<dbReference type="InterPro" id="IPR011576">
    <property type="entry name" value="Pyridox_Oxase_N"/>
</dbReference>
<gene>
    <name evidence="3" type="ORF">D5S18_27620</name>
</gene>
<dbReference type="InterPro" id="IPR052019">
    <property type="entry name" value="F420H2_bilvrd_red/Heme_oxyg"/>
</dbReference>
<keyword evidence="1" id="KW-0560">Oxidoreductase</keyword>
<dbReference type="InterPro" id="IPR012349">
    <property type="entry name" value="Split_barrel_FMN-bd"/>
</dbReference>
<dbReference type="NCBIfam" id="TIGR03668">
    <property type="entry name" value="Rv0121_F420"/>
    <property type="match status" value="1"/>
</dbReference>
<comment type="caution">
    <text evidence="3">The sequence shown here is derived from an EMBL/GenBank/DDBJ whole genome shotgun (WGS) entry which is preliminary data.</text>
</comment>
<reference evidence="3 4" key="1">
    <citation type="submission" date="2018-09" db="EMBL/GenBank/DDBJ databases">
        <title>YIM PH21274 draft genome.</title>
        <authorList>
            <person name="Miao C."/>
        </authorList>
    </citation>
    <scope>NUCLEOTIDE SEQUENCE [LARGE SCALE GENOMIC DNA]</scope>
    <source>
        <strain evidence="3 4">YIM PH 21724</strain>
    </source>
</reference>
<protein>
    <submittedName>
        <fullName evidence="3">TIGR03668 family PPOX class F420-dependent oxidoreductase</fullName>
    </submittedName>
</protein>
<dbReference type="PANTHER" id="PTHR35176">
    <property type="entry name" value="HEME OXYGENASE HI_0854-RELATED"/>
    <property type="match status" value="1"/>
</dbReference>
<dbReference type="OrthoDB" id="9812086at2"/>
<dbReference type="AlphaFoldDB" id="A0A3A4K8D8"/>
<evidence type="ECO:0000313" key="3">
    <source>
        <dbReference type="EMBL" id="RJO70947.1"/>
    </source>
</evidence>
<dbReference type="PANTHER" id="PTHR35176:SF2">
    <property type="entry name" value="F420H(2)-DEPENDENT REDUCTASE RV1155"/>
    <property type="match status" value="1"/>
</dbReference>
<dbReference type="Pfam" id="PF01243">
    <property type="entry name" value="PNPOx_N"/>
    <property type="match status" value="1"/>
</dbReference>
<feature type="domain" description="Pyridoxamine 5'-phosphate oxidase N-terminal" evidence="2">
    <location>
        <begin position="21"/>
        <end position="137"/>
    </location>
</feature>
<dbReference type="InterPro" id="IPR019967">
    <property type="entry name" value="F420-dep_enz_PPOX_Rv0121"/>
</dbReference>
<dbReference type="GO" id="GO:0005829">
    <property type="term" value="C:cytosol"/>
    <property type="evidence" value="ECO:0007669"/>
    <property type="project" value="TreeGrafter"/>
</dbReference>
<dbReference type="GO" id="GO:0070967">
    <property type="term" value="F:coenzyme F420 binding"/>
    <property type="evidence" value="ECO:0007669"/>
    <property type="project" value="TreeGrafter"/>
</dbReference>
<dbReference type="Proteomes" id="UP000266677">
    <property type="component" value="Unassembled WGS sequence"/>
</dbReference>
<evidence type="ECO:0000256" key="1">
    <source>
        <dbReference type="ARBA" id="ARBA00023002"/>
    </source>
</evidence>
<keyword evidence="4" id="KW-1185">Reference proteome</keyword>
<name>A0A3A4K8D8_9NOCA</name>
<evidence type="ECO:0000313" key="4">
    <source>
        <dbReference type="Proteomes" id="UP000266677"/>
    </source>
</evidence>
<dbReference type="GO" id="GO:0016627">
    <property type="term" value="F:oxidoreductase activity, acting on the CH-CH group of donors"/>
    <property type="evidence" value="ECO:0007669"/>
    <property type="project" value="TreeGrafter"/>
</dbReference>
<accession>A0A3A4K8D8</accession>
<organism evidence="3 4">
    <name type="scientific">Nocardia panacis</name>
    <dbReference type="NCBI Taxonomy" id="2340916"/>
    <lineage>
        <taxon>Bacteria</taxon>
        <taxon>Bacillati</taxon>
        <taxon>Actinomycetota</taxon>
        <taxon>Actinomycetes</taxon>
        <taxon>Mycobacteriales</taxon>
        <taxon>Nocardiaceae</taxon>
        <taxon>Nocardia</taxon>
    </lineage>
</organism>
<dbReference type="SUPFAM" id="SSF50475">
    <property type="entry name" value="FMN-binding split barrel"/>
    <property type="match status" value="1"/>
</dbReference>